<keyword evidence="5 11" id="KW-0132">Cell division</keyword>
<evidence type="ECO:0000256" key="13">
    <source>
        <dbReference type="RuleBase" id="RU003914"/>
    </source>
</evidence>
<keyword evidence="17" id="KW-1185">Reference proteome</keyword>
<proteinExistence type="inferred from homology"/>
<keyword evidence="11" id="KW-0963">Cytoplasm</keyword>
<comment type="function">
    <text evidence="11">Involved in protein export. Acts as a chaperone by maintaining the newly synthesized protein in an open conformation. Functions as a peptidyl-prolyl cis-trans isomerase.</text>
</comment>
<dbReference type="Pfam" id="PF00254">
    <property type="entry name" value="FKBP_C"/>
    <property type="match status" value="1"/>
</dbReference>
<keyword evidence="6 11" id="KW-0697">Rotamase</keyword>
<keyword evidence="9 11" id="KW-0131">Cell cycle</keyword>
<comment type="caution">
    <text evidence="16">The sequence shown here is derived from an EMBL/GenBank/DDBJ whole genome shotgun (WGS) entry which is preliminary data.</text>
</comment>
<dbReference type="EMBL" id="PDJD01000001">
    <property type="protein sequence ID" value="PFG19926.1"/>
    <property type="molecule type" value="Genomic_DNA"/>
</dbReference>
<dbReference type="SUPFAM" id="SSF54534">
    <property type="entry name" value="FKBP-like"/>
    <property type="match status" value="1"/>
</dbReference>
<evidence type="ECO:0000256" key="11">
    <source>
        <dbReference type="HAMAP-Rule" id="MF_00303"/>
    </source>
</evidence>
<evidence type="ECO:0000313" key="17">
    <source>
        <dbReference type="Proteomes" id="UP000224915"/>
    </source>
</evidence>
<dbReference type="PROSITE" id="PS50059">
    <property type="entry name" value="FKBP_PPIASE"/>
    <property type="match status" value="1"/>
</dbReference>
<dbReference type="GO" id="GO:0043335">
    <property type="term" value="P:protein unfolding"/>
    <property type="evidence" value="ECO:0007669"/>
    <property type="project" value="TreeGrafter"/>
</dbReference>
<feature type="compositionally biased region" description="Low complexity" evidence="14">
    <location>
        <begin position="522"/>
        <end position="535"/>
    </location>
</feature>
<reference evidence="16 17" key="1">
    <citation type="submission" date="2017-10" db="EMBL/GenBank/DDBJ databases">
        <title>Sequencing the genomes of 1000 actinobacteria strains.</title>
        <authorList>
            <person name="Klenk H.-P."/>
        </authorList>
    </citation>
    <scope>NUCLEOTIDE SEQUENCE [LARGE SCALE GENOMIC DNA]</scope>
    <source>
        <strain evidence="16 17">DSM 21801</strain>
    </source>
</reference>
<feature type="compositionally biased region" description="Basic residues" evidence="14">
    <location>
        <begin position="482"/>
        <end position="494"/>
    </location>
</feature>
<dbReference type="OrthoDB" id="9767721at2"/>
<dbReference type="InterPro" id="IPR005215">
    <property type="entry name" value="Trig_fac"/>
</dbReference>
<evidence type="ECO:0000256" key="5">
    <source>
        <dbReference type="ARBA" id="ARBA00022618"/>
    </source>
</evidence>
<dbReference type="InterPro" id="IPR036611">
    <property type="entry name" value="Trigger_fac_ribosome-bd_sf"/>
</dbReference>
<evidence type="ECO:0000256" key="1">
    <source>
        <dbReference type="ARBA" id="ARBA00000971"/>
    </source>
</evidence>
<dbReference type="Gene3D" id="1.10.3120.10">
    <property type="entry name" value="Trigger factor, C-terminal domain"/>
    <property type="match status" value="1"/>
</dbReference>
<keyword evidence="7 11" id="KW-0143">Chaperone</keyword>
<protein>
    <recommendedName>
        <fullName evidence="4 11">Trigger factor</fullName>
        <shortName evidence="11">TF</shortName>
        <ecNumber evidence="3 11">5.2.1.8</ecNumber>
    </recommendedName>
    <alternativeName>
        <fullName evidence="10 11">PPIase</fullName>
    </alternativeName>
</protein>
<evidence type="ECO:0000256" key="3">
    <source>
        <dbReference type="ARBA" id="ARBA00013194"/>
    </source>
</evidence>
<dbReference type="InterPro" id="IPR008881">
    <property type="entry name" value="Trigger_fac_ribosome-bd_bac"/>
</dbReference>
<dbReference type="RefSeq" id="WP_098468977.1">
    <property type="nucleotide sequence ID" value="NZ_PDJD01000001.1"/>
</dbReference>
<dbReference type="GO" id="GO:0044183">
    <property type="term" value="F:protein folding chaperone"/>
    <property type="evidence" value="ECO:0007669"/>
    <property type="project" value="TreeGrafter"/>
</dbReference>
<dbReference type="EC" id="5.2.1.8" evidence="3 11"/>
<evidence type="ECO:0000256" key="7">
    <source>
        <dbReference type="ARBA" id="ARBA00023186"/>
    </source>
</evidence>
<sequence length="535" mass="56988">MKSAVETLEPTRVKLTVEVSYEELTPSIEHAYKHIAQDVSVPGFRKGKVPPRIIDQRIGFGAVLEHAVNDALPGFYREAVNENEIAVLAQPEVEVTQVPVDKSGDLIFTAEVDVRPEFELPTLSDLTVTVSSLEVSDEEIDERVEVLRQRFGTLQGVDRAAADGDFLTIDMTATIDGEEIDSVSGVSYQIGSGTMLPGLDEAVTGLSAGESATFSSELAGGEHAGESAEVSVTVSAVKEQELPELDDDFAQLASEFDTLEELLADLRTQAASGKVNEQAVEARDQLLEALESAVEFEVPKGVVEAEIHRHLESENRLEDDEHREEVRGEATTALRRQLLLDVLAEQLSVQVSQQELIDFLVRTAQQYKVDPNEFVQNADKTGQIPVFVGEIARNKSLALALRQVTVVDGAGETVDLTPFIGSDELDAERAAQAAGAAAVQAEELAGETETVEVDVETVETEAVAEEAPAEEAPAEKPAAKKAPAKKPAAKKAPAKKAAAADAAEEPAAEGAEKPSAKKAPAKKAAAEAADTAAAE</sequence>
<evidence type="ECO:0000256" key="6">
    <source>
        <dbReference type="ARBA" id="ARBA00023110"/>
    </source>
</evidence>
<dbReference type="InterPro" id="IPR027304">
    <property type="entry name" value="Trigger_fact/SurA_dom_sf"/>
</dbReference>
<organism evidence="16 17">
    <name type="scientific">Serinibacter salmoneus</name>
    <dbReference type="NCBI Taxonomy" id="556530"/>
    <lineage>
        <taxon>Bacteria</taxon>
        <taxon>Bacillati</taxon>
        <taxon>Actinomycetota</taxon>
        <taxon>Actinomycetes</taxon>
        <taxon>Micrococcales</taxon>
        <taxon>Beutenbergiaceae</taxon>
        <taxon>Serinibacter</taxon>
    </lineage>
</organism>
<dbReference type="InterPro" id="IPR001179">
    <property type="entry name" value="PPIase_FKBP_dom"/>
</dbReference>
<dbReference type="InterPro" id="IPR037041">
    <property type="entry name" value="Trigger_fac_C_sf"/>
</dbReference>
<dbReference type="AlphaFoldDB" id="A0A2A9D0L2"/>
<dbReference type="GO" id="GO:0003755">
    <property type="term" value="F:peptidyl-prolyl cis-trans isomerase activity"/>
    <property type="evidence" value="ECO:0007669"/>
    <property type="project" value="UniProtKB-UniRule"/>
</dbReference>
<dbReference type="GO" id="GO:0005737">
    <property type="term" value="C:cytoplasm"/>
    <property type="evidence" value="ECO:0007669"/>
    <property type="project" value="UniProtKB-SubCell"/>
</dbReference>
<keyword evidence="8 11" id="KW-0413">Isomerase</keyword>
<evidence type="ECO:0000256" key="14">
    <source>
        <dbReference type="SAM" id="MobiDB-lite"/>
    </source>
</evidence>
<dbReference type="NCBIfam" id="TIGR00115">
    <property type="entry name" value="tig"/>
    <property type="match status" value="1"/>
</dbReference>
<comment type="subcellular location">
    <subcellularLocation>
        <location evidence="11">Cytoplasm</location>
    </subcellularLocation>
    <text evidence="11">About half TF is bound to the ribosome near the polypeptide exit tunnel while the other half is free in the cytoplasm.</text>
</comment>
<evidence type="ECO:0000256" key="2">
    <source>
        <dbReference type="ARBA" id="ARBA00005464"/>
    </source>
</evidence>
<dbReference type="Gene3D" id="3.10.50.40">
    <property type="match status" value="1"/>
</dbReference>
<comment type="domain">
    <text evidence="11">Consists of 3 domains; the N-terminus binds the ribosome, the middle domain has PPIase activity, while the C-terminus has intrinsic chaperone activity on its own.</text>
</comment>
<dbReference type="GO" id="GO:0051301">
    <property type="term" value="P:cell division"/>
    <property type="evidence" value="ECO:0007669"/>
    <property type="project" value="UniProtKB-KW"/>
</dbReference>
<name>A0A2A9D0L2_9MICO</name>
<dbReference type="SUPFAM" id="SSF109998">
    <property type="entry name" value="Triger factor/SurA peptide-binding domain-like"/>
    <property type="match status" value="1"/>
</dbReference>
<evidence type="ECO:0000256" key="4">
    <source>
        <dbReference type="ARBA" id="ARBA00016902"/>
    </source>
</evidence>
<evidence type="ECO:0000256" key="12">
    <source>
        <dbReference type="PROSITE-ProRule" id="PRU00277"/>
    </source>
</evidence>
<gene>
    <name evidence="11" type="primary">tig</name>
    <name evidence="16" type="ORF">ATL40_1503</name>
</gene>
<feature type="region of interest" description="Disordered" evidence="14">
    <location>
        <begin position="460"/>
        <end position="535"/>
    </location>
</feature>
<dbReference type="SUPFAM" id="SSF102735">
    <property type="entry name" value="Trigger factor ribosome-binding domain"/>
    <property type="match status" value="1"/>
</dbReference>
<dbReference type="Pfam" id="PF05697">
    <property type="entry name" value="Trigger_N"/>
    <property type="match status" value="1"/>
</dbReference>
<dbReference type="Pfam" id="PF05698">
    <property type="entry name" value="Trigger_C"/>
    <property type="match status" value="1"/>
</dbReference>
<dbReference type="PANTHER" id="PTHR30560:SF3">
    <property type="entry name" value="TRIGGER FACTOR-LIKE PROTEIN TIG, CHLOROPLASTIC"/>
    <property type="match status" value="1"/>
</dbReference>
<evidence type="ECO:0000256" key="9">
    <source>
        <dbReference type="ARBA" id="ARBA00023306"/>
    </source>
</evidence>
<accession>A0A2A9D0L2</accession>
<dbReference type="Proteomes" id="UP000224915">
    <property type="component" value="Unassembled WGS sequence"/>
</dbReference>
<dbReference type="InterPro" id="IPR008880">
    <property type="entry name" value="Trigger_fac_C"/>
</dbReference>
<feature type="compositionally biased region" description="Acidic residues" evidence="14">
    <location>
        <begin position="460"/>
        <end position="469"/>
    </location>
</feature>
<dbReference type="GO" id="GO:0015031">
    <property type="term" value="P:protein transport"/>
    <property type="evidence" value="ECO:0007669"/>
    <property type="project" value="UniProtKB-UniRule"/>
</dbReference>
<dbReference type="HAMAP" id="MF_00303">
    <property type="entry name" value="Trigger_factor_Tig"/>
    <property type="match status" value="1"/>
</dbReference>
<dbReference type="InterPro" id="IPR046357">
    <property type="entry name" value="PPIase_dom_sf"/>
</dbReference>
<comment type="catalytic activity">
    <reaction evidence="1 11 12">
        <text>[protein]-peptidylproline (omega=180) = [protein]-peptidylproline (omega=0)</text>
        <dbReference type="Rhea" id="RHEA:16237"/>
        <dbReference type="Rhea" id="RHEA-COMP:10747"/>
        <dbReference type="Rhea" id="RHEA-COMP:10748"/>
        <dbReference type="ChEBI" id="CHEBI:83833"/>
        <dbReference type="ChEBI" id="CHEBI:83834"/>
        <dbReference type="EC" id="5.2.1.8"/>
    </reaction>
</comment>
<evidence type="ECO:0000256" key="10">
    <source>
        <dbReference type="ARBA" id="ARBA00029986"/>
    </source>
</evidence>
<evidence type="ECO:0000256" key="8">
    <source>
        <dbReference type="ARBA" id="ARBA00023235"/>
    </source>
</evidence>
<dbReference type="GO" id="GO:0043022">
    <property type="term" value="F:ribosome binding"/>
    <property type="evidence" value="ECO:0007669"/>
    <property type="project" value="TreeGrafter"/>
</dbReference>
<evidence type="ECO:0000259" key="15">
    <source>
        <dbReference type="PROSITE" id="PS50059"/>
    </source>
</evidence>
<evidence type="ECO:0000313" key="16">
    <source>
        <dbReference type="EMBL" id="PFG19926.1"/>
    </source>
</evidence>
<feature type="domain" description="PPIase FKBP-type" evidence="15">
    <location>
        <begin position="164"/>
        <end position="210"/>
    </location>
</feature>
<dbReference type="Gene3D" id="3.30.70.1050">
    <property type="entry name" value="Trigger factor ribosome-binding domain"/>
    <property type="match status" value="1"/>
</dbReference>
<dbReference type="PANTHER" id="PTHR30560">
    <property type="entry name" value="TRIGGER FACTOR CHAPERONE AND PEPTIDYL-PROLYL CIS/TRANS ISOMERASE"/>
    <property type="match status" value="1"/>
</dbReference>
<comment type="similarity">
    <text evidence="2 11 13">Belongs to the FKBP-type PPIase family. Tig subfamily.</text>
</comment>
<dbReference type="GO" id="GO:0051083">
    <property type="term" value="P:'de novo' cotranslational protein folding"/>
    <property type="evidence" value="ECO:0007669"/>
    <property type="project" value="TreeGrafter"/>
</dbReference>